<keyword evidence="3" id="KW-0479">Metal-binding</keyword>
<evidence type="ECO:0000256" key="1">
    <source>
        <dbReference type="ARBA" id="ARBA00022695"/>
    </source>
</evidence>
<accession>A0A9P7EJ57</accession>
<evidence type="ECO:0008006" key="13">
    <source>
        <dbReference type="Google" id="ProtNLM"/>
    </source>
</evidence>
<keyword evidence="1" id="KW-0548">Nucleotidyltransferase</keyword>
<evidence type="ECO:0000256" key="4">
    <source>
        <dbReference type="ARBA" id="ARBA00022759"/>
    </source>
</evidence>
<proteinExistence type="predicted"/>
<protein>
    <recommendedName>
        <fullName evidence="13">Retrovirus-related Pol polyprotein from transposon TNT 1-94</fullName>
    </recommendedName>
</protein>
<feature type="non-terminal residue" evidence="11">
    <location>
        <position position="67"/>
    </location>
</feature>
<name>A0A9P7EJ57_9AGAM</name>
<evidence type="ECO:0000256" key="2">
    <source>
        <dbReference type="ARBA" id="ARBA00022722"/>
    </source>
</evidence>
<dbReference type="GO" id="GO:0015074">
    <property type="term" value="P:DNA integration"/>
    <property type="evidence" value="ECO:0007669"/>
    <property type="project" value="UniProtKB-KW"/>
</dbReference>
<dbReference type="GO" id="GO:0004519">
    <property type="term" value="F:endonuclease activity"/>
    <property type="evidence" value="ECO:0007669"/>
    <property type="project" value="UniProtKB-KW"/>
</dbReference>
<keyword evidence="4" id="KW-0255">Endonuclease</keyword>
<evidence type="ECO:0000256" key="6">
    <source>
        <dbReference type="ARBA" id="ARBA00022842"/>
    </source>
</evidence>
<evidence type="ECO:0000256" key="9">
    <source>
        <dbReference type="ARBA" id="ARBA00022932"/>
    </source>
</evidence>
<keyword evidence="2" id="KW-0540">Nuclease</keyword>
<dbReference type="PANTHER" id="PTHR42648">
    <property type="entry name" value="TRANSPOSASE, PUTATIVE-RELATED"/>
    <property type="match status" value="1"/>
</dbReference>
<dbReference type="GO" id="GO:0006310">
    <property type="term" value="P:DNA recombination"/>
    <property type="evidence" value="ECO:0007669"/>
    <property type="project" value="UniProtKB-KW"/>
</dbReference>
<dbReference type="EMBL" id="JABBWG010000004">
    <property type="protein sequence ID" value="KAG1823400.1"/>
    <property type="molecule type" value="Genomic_DNA"/>
</dbReference>
<keyword evidence="8" id="KW-0695">RNA-directed DNA polymerase</keyword>
<dbReference type="OrthoDB" id="2640446at2759"/>
<keyword evidence="6" id="KW-0460">Magnesium</keyword>
<dbReference type="InterPro" id="IPR039537">
    <property type="entry name" value="Retrotran_Ty1/copia-like"/>
</dbReference>
<evidence type="ECO:0000313" key="11">
    <source>
        <dbReference type="EMBL" id="KAG1823400.1"/>
    </source>
</evidence>
<keyword evidence="10" id="KW-0233">DNA recombination</keyword>
<evidence type="ECO:0000256" key="7">
    <source>
        <dbReference type="ARBA" id="ARBA00022908"/>
    </source>
</evidence>
<reference evidence="11" key="1">
    <citation type="journal article" date="2020" name="New Phytol.">
        <title>Comparative genomics reveals dynamic genome evolution in host specialist ectomycorrhizal fungi.</title>
        <authorList>
            <person name="Lofgren L.A."/>
            <person name="Nguyen N.H."/>
            <person name="Vilgalys R."/>
            <person name="Ruytinx J."/>
            <person name="Liao H.L."/>
            <person name="Branco S."/>
            <person name="Kuo A."/>
            <person name="LaButti K."/>
            <person name="Lipzen A."/>
            <person name="Andreopoulos W."/>
            <person name="Pangilinan J."/>
            <person name="Riley R."/>
            <person name="Hundley H."/>
            <person name="Na H."/>
            <person name="Barry K."/>
            <person name="Grigoriev I.V."/>
            <person name="Stajich J.E."/>
            <person name="Kennedy P.G."/>
        </authorList>
    </citation>
    <scope>NUCLEOTIDE SEQUENCE</scope>
    <source>
        <strain evidence="11">MN1</strain>
    </source>
</reference>
<dbReference type="PANTHER" id="PTHR42648:SF11">
    <property type="entry name" value="TRANSPOSON TY4-P GAG-POL POLYPROTEIN"/>
    <property type="match status" value="1"/>
</dbReference>
<comment type="caution">
    <text evidence="11">The sequence shown here is derived from an EMBL/GenBank/DDBJ whole genome shotgun (WGS) entry which is preliminary data.</text>
</comment>
<keyword evidence="12" id="KW-1185">Reference proteome</keyword>
<organism evidence="11 12">
    <name type="scientific">Suillus subaureus</name>
    <dbReference type="NCBI Taxonomy" id="48587"/>
    <lineage>
        <taxon>Eukaryota</taxon>
        <taxon>Fungi</taxon>
        <taxon>Dikarya</taxon>
        <taxon>Basidiomycota</taxon>
        <taxon>Agaricomycotina</taxon>
        <taxon>Agaricomycetes</taxon>
        <taxon>Agaricomycetidae</taxon>
        <taxon>Boletales</taxon>
        <taxon>Suillineae</taxon>
        <taxon>Suillaceae</taxon>
        <taxon>Suillus</taxon>
    </lineage>
</organism>
<dbReference type="Proteomes" id="UP000807769">
    <property type="component" value="Unassembled WGS sequence"/>
</dbReference>
<sequence>VVHASGLPKTLWGEAVCHAIYMKNQTSTRALNGKMPYKMLNKKKPNLAKLSLWGCQVWVHDPSGSKL</sequence>
<keyword evidence="7" id="KW-0229">DNA integration</keyword>
<gene>
    <name evidence="11" type="ORF">BJ212DRAFT_1205226</name>
</gene>
<evidence type="ECO:0000256" key="3">
    <source>
        <dbReference type="ARBA" id="ARBA00022723"/>
    </source>
</evidence>
<dbReference type="GO" id="GO:0046872">
    <property type="term" value="F:metal ion binding"/>
    <property type="evidence" value="ECO:0007669"/>
    <property type="project" value="UniProtKB-KW"/>
</dbReference>
<dbReference type="GO" id="GO:0016787">
    <property type="term" value="F:hydrolase activity"/>
    <property type="evidence" value="ECO:0007669"/>
    <property type="project" value="UniProtKB-KW"/>
</dbReference>
<evidence type="ECO:0000313" key="12">
    <source>
        <dbReference type="Proteomes" id="UP000807769"/>
    </source>
</evidence>
<feature type="non-terminal residue" evidence="11">
    <location>
        <position position="1"/>
    </location>
</feature>
<dbReference type="GO" id="GO:0003887">
    <property type="term" value="F:DNA-directed DNA polymerase activity"/>
    <property type="evidence" value="ECO:0007669"/>
    <property type="project" value="UniProtKB-KW"/>
</dbReference>
<evidence type="ECO:0000256" key="8">
    <source>
        <dbReference type="ARBA" id="ARBA00022918"/>
    </source>
</evidence>
<keyword evidence="9" id="KW-0808">Transferase</keyword>
<dbReference type="GeneID" id="64623164"/>
<dbReference type="AlphaFoldDB" id="A0A9P7EJ57"/>
<keyword evidence="9" id="KW-0239">DNA-directed DNA polymerase</keyword>
<evidence type="ECO:0000256" key="10">
    <source>
        <dbReference type="ARBA" id="ARBA00023172"/>
    </source>
</evidence>
<evidence type="ECO:0000256" key="5">
    <source>
        <dbReference type="ARBA" id="ARBA00022801"/>
    </source>
</evidence>
<dbReference type="GO" id="GO:0003964">
    <property type="term" value="F:RNA-directed DNA polymerase activity"/>
    <property type="evidence" value="ECO:0007669"/>
    <property type="project" value="UniProtKB-KW"/>
</dbReference>
<keyword evidence="5" id="KW-0378">Hydrolase</keyword>
<dbReference type="RefSeq" id="XP_041197460.1">
    <property type="nucleotide sequence ID" value="XM_041329147.1"/>
</dbReference>